<evidence type="ECO:0000256" key="1">
    <source>
        <dbReference type="ARBA" id="ARBA00022729"/>
    </source>
</evidence>
<dbReference type="FunFam" id="3.20.20.40:FF:000001">
    <property type="entry name" value="Glucanase"/>
    <property type="match status" value="1"/>
</dbReference>
<evidence type="ECO:0000256" key="9">
    <source>
        <dbReference type="PIRSR" id="PIRSR001100-2"/>
    </source>
</evidence>
<comment type="similarity">
    <text evidence="11">Belongs to the glycosyl hydrolase family 6.</text>
</comment>
<dbReference type="Pfam" id="PF01341">
    <property type="entry name" value="Glyco_hydro_6"/>
    <property type="match status" value="1"/>
</dbReference>
<keyword evidence="2 11" id="KW-0378">Hydrolase</keyword>
<evidence type="ECO:0000256" key="8">
    <source>
        <dbReference type="PIRSR" id="PIRSR001100-1"/>
    </source>
</evidence>
<dbReference type="SUPFAM" id="SSF51989">
    <property type="entry name" value="Glycosyl hydrolases family 6, cellulases"/>
    <property type="match status" value="1"/>
</dbReference>
<dbReference type="SUPFAM" id="SSF57180">
    <property type="entry name" value="Cellulose-binding domain"/>
    <property type="match status" value="1"/>
</dbReference>
<feature type="chain" id="PRO_5007748163" description="Glucanase" evidence="11">
    <location>
        <begin position="22"/>
        <end position="472"/>
    </location>
</feature>
<dbReference type="InterPro" id="IPR001524">
    <property type="entry name" value="Glyco_hydro_6_CS"/>
</dbReference>
<dbReference type="GO" id="GO:0004553">
    <property type="term" value="F:hydrolase activity, hydrolyzing O-glycosyl compounds"/>
    <property type="evidence" value="ECO:0007669"/>
    <property type="project" value="InterPro"/>
</dbReference>
<keyword evidence="1 11" id="KW-0732">Signal</keyword>
<dbReference type="Proteomes" id="UP000076722">
    <property type="component" value="Unassembled WGS sequence"/>
</dbReference>
<dbReference type="EC" id="3.2.1.-" evidence="11"/>
<feature type="binding site" evidence="9">
    <location>
        <position position="333"/>
    </location>
    <ligand>
        <name>substrate</name>
    </ligand>
</feature>
<accession>A0A164QUY7</accession>
<dbReference type="InterPro" id="IPR036434">
    <property type="entry name" value="Beta_cellobiohydrolase_sf"/>
</dbReference>
<keyword evidence="4" id="KW-1015">Disulfide bond</keyword>
<feature type="binding site" evidence="9">
    <location>
        <position position="297"/>
    </location>
    <ligand>
        <name>substrate</name>
    </ligand>
</feature>
<dbReference type="InterPro" id="IPR016288">
    <property type="entry name" value="Beta_cellobiohydrolase"/>
</dbReference>
<keyword evidence="6 11" id="KW-0326">Glycosidase</keyword>
<protein>
    <recommendedName>
        <fullName evidence="11">Glucanase</fullName>
        <ecNumber evidence="11">3.2.1.-</ecNumber>
    </recommendedName>
</protein>
<name>A0A164QUY7_9AGAM</name>
<organism evidence="14 15">
    <name type="scientific">Sistotremastrum niveocremeum HHB9708</name>
    <dbReference type="NCBI Taxonomy" id="1314777"/>
    <lineage>
        <taxon>Eukaryota</taxon>
        <taxon>Fungi</taxon>
        <taxon>Dikarya</taxon>
        <taxon>Basidiomycota</taxon>
        <taxon>Agaricomycotina</taxon>
        <taxon>Agaricomycetes</taxon>
        <taxon>Sistotremastrales</taxon>
        <taxon>Sistotremastraceae</taxon>
        <taxon>Sertulicium</taxon>
        <taxon>Sertulicium niveocremeum</taxon>
    </lineage>
</organism>
<feature type="binding site" evidence="9">
    <location>
        <position position="393"/>
    </location>
    <ligand>
        <name>substrate</name>
    </ligand>
</feature>
<dbReference type="OrthoDB" id="64893at2759"/>
<dbReference type="Gene3D" id="3.20.20.40">
    <property type="entry name" value="1, 4-beta cellobiohydrolase"/>
    <property type="match status" value="1"/>
</dbReference>
<evidence type="ECO:0000313" key="15">
    <source>
        <dbReference type="Proteomes" id="UP000076722"/>
    </source>
</evidence>
<proteinExistence type="inferred from homology"/>
<evidence type="ECO:0000256" key="12">
    <source>
        <dbReference type="SAM" id="MobiDB-lite"/>
    </source>
</evidence>
<feature type="signal peptide" evidence="11">
    <location>
        <begin position="1"/>
        <end position="21"/>
    </location>
</feature>
<sequence>MKYGALPLAALVALVPAFVAAQAGQWGQCGGIGWNGPTTCTSGWTCTYSNPYYSQCLQGSSSSSSTSKSTSTTTSSTTKSTTTTSSTTKSSSTTTSSSTSKSSTTTTSTSTSSTGTTTPVAGNPYAGKTVIPNPFYAAEIQAAIPLFTDSNLAAKAATVETIPTFFWLDTVAKVPTLGGYLKQAAQTPNAVFQIVVYDLPNRDCHAKASNGEFQISDNGVANYENYIDQIVAQIKANPGVTVVAVIEPDSLANLVTNLSDPNCSAAQTAYKQCIVYAIQQLSKVNVAMYLDAGHAGWLGWPANLQPAATLFSQILQTAGSPNTVRGLATNVANYNALSAVTPDPCTQGDPNYDEIHYINALAPMLTSSGFPAHFIVDQGRSGQQNLRQQWGDWCNIKGAGFGTRPTTNTGSALIDAIVWVKPGGECDGTSNSSAPRYDSTCSLSDADQPAPQAGQWFQEYFQTLVSKANPPL</sequence>
<reference evidence="14 15" key="1">
    <citation type="journal article" date="2016" name="Mol. Biol. Evol.">
        <title>Comparative Genomics of Early-Diverging Mushroom-Forming Fungi Provides Insights into the Origins of Lignocellulose Decay Capabilities.</title>
        <authorList>
            <person name="Nagy L.G."/>
            <person name="Riley R."/>
            <person name="Tritt A."/>
            <person name="Adam C."/>
            <person name="Daum C."/>
            <person name="Floudas D."/>
            <person name="Sun H."/>
            <person name="Yadav J.S."/>
            <person name="Pangilinan J."/>
            <person name="Larsson K.H."/>
            <person name="Matsuura K."/>
            <person name="Barry K."/>
            <person name="Labutti K."/>
            <person name="Kuo R."/>
            <person name="Ohm R.A."/>
            <person name="Bhattacharya S.S."/>
            <person name="Shirouzu T."/>
            <person name="Yoshinaga Y."/>
            <person name="Martin F.M."/>
            <person name="Grigoriev I.V."/>
            <person name="Hibbett D.S."/>
        </authorList>
    </citation>
    <scope>NUCLEOTIDE SEQUENCE [LARGE SCALE GENOMIC DNA]</scope>
    <source>
        <strain evidence="14 15">HHB9708</strain>
    </source>
</reference>
<feature type="binding site" evidence="9">
    <location>
        <position position="167"/>
    </location>
    <ligand>
        <name>substrate</name>
    </ligand>
</feature>
<dbReference type="AlphaFoldDB" id="A0A164QUY7"/>
<evidence type="ECO:0000256" key="11">
    <source>
        <dbReference type="RuleBase" id="RU361186"/>
    </source>
</evidence>
<feature type="binding site" evidence="9">
    <location>
        <position position="169"/>
    </location>
    <ligand>
        <name>substrate</name>
    </ligand>
</feature>
<feature type="region of interest" description="Disordered" evidence="12">
    <location>
        <begin position="60"/>
        <end position="124"/>
    </location>
</feature>
<evidence type="ECO:0000256" key="10">
    <source>
        <dbReference type="PROSITE-ProRule" id="PRU10057"/>
    </source>
</evidence>
<feature type="compositionally biased region" description="Polar residues" evidence="12">
    <location>
        <begin position="428"/>
        <end position="445"/>
    </location>
</feature>
<dbReference type="EMBL" id="KV419424">
    <property type="protein sequence ID" value="KZS89991.1"/>
    <property type="molecule type" value="Genomic_DNA"/>
</dbReference>
<dbReference type="GO" id="GO:0030245">
    <property type="term" value="P:cellulose catabolic process"/>
    <property type="evidence" value="ECO:0007669"/>
    <property type="project" value="UniProtKB-KW"/>
</dbReference>
<dbReference type="PROSITE" id="PS51164">
    <property type="entry name" value="CBM1_2"/>
    <property type="match status" value="1"/>
</dbReference>
<dbReference type="STRING" id="1314777.A0A164QUY7"/>
<dbReference type="InterPro" id="IPR035971">
    <property type="entry name" value="CBD_sf"/>
</dbReference>
<keyword evidence="3 11" id="KW-0136">Cellulose degradation</keyword>
<keyword evidence="5 11" id="KW-0119">Carbohydrate metabolism</keyword>
<keyword evidence="7 11" id="KW-0624">Polysaccharide degradation</keyword>
<evidence type="ECO:0000256" key="5">
    <source>
        <dbReference type="ARBA" id="ARBA00023277"/>
    </source>
</evidence>
<dbReference type="Pfam" id="PF00734">
    <property type="entry name" value="CBM_1"/>
    <property type="match status" value="1"/>
</dbReference>
<dbReference type="PIRSF" id="PIRSF001100">
    <property type="entry name" value="Beta_cellobiohydrolase"/>
    <property type="match status" value="1"/>
</dbReference>
<dbReference type="PANTHER" id="PTHR34876:SF4">
    <property type="entry name" value="1,4-BETA-D-GLUCAN CELLOBIOHYDROLASE C-RELATED"/>
    <property type="match status" value="1"/>
</dbReference>
<dbReference type="PANTHER" id="PTHR34876">
    <property type="match status" value="1"/>
</dbReference>
<dbReference type="InterPro" id="IPR000254">
    <property type="entry name" value="CBD"/>
</dbReference>
<feature type="domain" description="CBM1" evidence="13">
    <location>
        <begin position="21"/>
        <end position="57"/>
    </location>
</feature>
<feature type="binding site" evidence="9">
    <location>
        <position position="421"/>
    </location>
    <ligand>
        <name>substrate</name>
    </ligand>
</feature>
<evidence type="ECO:0000256" key="7">
    <source>
        <dbReference type="ARBA" id="ARBA00023326"/>
    </source>
</evidence>
<evidence type="ECO:0000256" key="6">
    <source>
        <dbReference type="ARBA" id="ARBA00023295"/>
    </source>
</evidence>
<evidence type="ECO:0000256" key="2">
    <source>
        <dbReference type="ARBA" id="ARBA00022801"/>
    </source>
</evidence>
<evidence type="ECO:0000259" key="13">
    <source>
        <dbReference type="PROSITE" id="PS51164"/>
    </source>
</evidence>
<evidence type="ECO:0000256" key="3">
    <source>
        <dbReference type="ARBA" id="ARBA00023001"/>
    </source>
</evidence>
<feature type="active site" description="Proton donor" evidence="8 10">
    <location>
        <position position="249"/>
    </location>
</feature>
<dbReference type="GO" id="GO:0030248">
    <property type="term" value="F:cellulose binding"/>
    <property type="evidence" value="ECO:0007669"/>
    <property type="project" value="InterPro"/>
</dbReference>
<feature type="binding site" evidence="9">
    <location>
        <position position="425"/>
    </location>
    <ligand>
        <name>substrate</name>
    </ligand>
</feature>
<feature type="binding site" evidence="9">
    <location>
        <position position="294"/>
    </location>
    <ligand>
        <name>substrate</name>
    </ligand>
</feature>
<dbReference type="PRINTS" id="PR00733">
    <property type="entry name" value="GLHYDRLASE6"/>
</dbReference>
<evidence type="ECO:0000256" key="4">
    <source>
        <dbReference type="ARBA" id="ARBA00023157"/>
    </source>
</evidence>
<feature type="compositionally biased region" description="Low complexity" evidence="12">
    <location>
        <begin position="60"/>
        <end position="118"/>
    </location>
</feature>
<feature type="region of interest" description="Disordered" evidence="12">
    <location>
        <begin position="428"/>
        <end position="450"/>
    </location>
</feature>
<evidence type="ECO:0000313" key="14">
    <source>
        <dbReference type="EMBL" id="KZS89991.1"/>
    </source>
</evidence>
<feature type="active site" description="Proton acceptor" evidence="8">
    <location>
        <position position="427"/>
    </location>
</feature>
<dbReference type="GO" id="GO:0005576">
    <property type="term" value="C:extracellular region"/>
    <property type="evidence" value="ECO:0007669"/>
    <property type="project" value="InterPro"/>
</dbReference>
<keyword evidence="15" id="KW-1185">Reference proteome</keyword>
<dbReference type="PROSITE" id="PS00562">
    <property type="entry name" value="CBM1_1"/>
    <property type="match status" value="1"/>
</dbReference>
<dbReference type="SMART" id="SM00236">
    <property type="entry name" value="fCBD"/>
    <property type="match status" value="1"/>
</dbReference>
<gene>
    <name evidence="14" type="ORF">SISNIDRAFT_468947</name>
</gene>
<dbReference type="PROSITE" id="PS00656">
    <property type="entry name" value="GLYCOSYL_HYDROL_F6_2"/>
    <property type="match status" value="1"/>
</dbReference>